<accession>K0F6I5</accession>
<proteinExistence type="predicted"/>
<dbReference type="eggNOG" id="COG0654">
    <property type="taxonomic scope" value="Bacteria"/>
</dbReference>
<dbReference type="GO" id="GO:0016709">
    <property type="term" value="F:oxidoreductase activity, acting on paired donors, with incorporation or reduction of molecular oxygen, NAD(P)H as one donor, and incorporation of one atom of oxygen"/>
    <property type="evidence" value="ECO:0007669"/>
    <property type="project" value="UniProtKB-ARBA"/>
</dbReference>
<dbReference type="KEGG" id="nbr:O3I_025600"/>
<protein>
    <submittedName>
        <fullName evidence="5">FAD-dependent oxidoreductase</fullName>
    </submittedName>
</protein>
<dbReference type="GO" id="GO:0071949">
    <property type="term" value="F:FAD binding"/>
    <property type="evidence" value="ECO:0007669"/>
    <property type="project" value="InterPro"/>
</dbReference>
<dbReference type="Gene3D" id="3.30.70.2450">
    <property type="match status" value="1"/>
</dbReference>
<feature type="domain" description="FAD-binding" evidence="4">
    <location>
        <begin position="35"/>
        <end position="394"/>
    </location>
</feature>
<evidence type="ECO:0000256" key="2">
    <source>
        <dbReference type="ARBA" id="ARBA00022630"/>
    </source>
</evidence>
<dbReference type="PANTHER" id="PTHR43004">
    <property type="entry name" value="TRK SYSTEM POTASSIUM UPTAKE PROTEIN"/>
    <property type="match status" value="1"/>
</dbReference>
<dbReference type="STRING" id="1133849.O3I_025600"/>
<sequence>MPRPIRLSAPFDRRKSDARVPQQRRGTVGFMNETFDVVVVGAGPVGLMLACELRLAGVDVLVVERLTEIDQTIKAAAITVPAAQAIYRRGLLARLRAEQDKSPAPLRAAFGVAGAEGDAAPEVPQGTPFVGHYAGIMLRRDALDIEDPAFADLGPASHIFLVTQQNLESMLGEWAEELGVQIRRGVTLTDFTDGGTGVTVRLGDTAVRAEWLVGCDGGRSTVRKRAGFDFPGLEAEITGHQALVELTGAEALQPGWITTPTGMYTYGPTPGRILTVELDGPPADRDAPVTAGELQAALRAVSGVPVRITAVHSATRFTDNTRQVTSYRRGRVLLAGDAAHVHSPFGGQGLNLGIGDAVNLGWKLAAVVRGRADEELLDTYTAERHPIGAGVLNWSRAQIALMRLDQRSKQLRAFMTELLATRDGTTTVFKRLSGVLHRYDLGGTHERVGAVVPDFELSDGTRLGEHFADGAAVLFDLADSTELRALAANWPPGVRVVTGKPVDVRELSGLLVRPDGYVAWAGEGGSLDGLAAAHHRWFGAA</sequence>
<dbReference type="Proteomes" id="UP000006304">
    <property type="component" value="Chromosome"/>
</dbReference>
<comment type="cofactor">
    <cofactor evidence="1">
        <name>FAD</name>
        <dbReference type="ChEBI" id="CHEBI:57692"/>
    </cofactor>
</comment>
<dbReference type="InterPro" id="IPR002938">
    <property type="entry name" value="FAD-bd"/>
</dbReference>
<name>K0F6I5_NOCB7</name>
<dbReference type="Gene3D" id="3.50.50.60">
    <property type="entry name" value="FAD/NAD(P)-binding domain"/>
    <property type="match status" value="1"/>
</dbReference>
<evidence type="ECO:0000259" key="4">
    <source>
        <dbReference type="Pfam" id="PF01494"/>
    </source>
</evidence>
<dbReference type="HOGENOM" id="CLU_009665_20_1_11"/>
<dbReference type="AlphaFoldDB" id="K0F6I5"/>
<dbReference type="InterPro" id="IPR050641">
    <property type="entry name" value="RIFMO-like"/>
</dbReference>
<dbReference type="Pfam" id="PF01494">
    <property type="entry name" value="FAD_binding_3"/>
    <property type="match status" value="1"/>
</dbReference>
<keyword evidence="2" id="KW-0285">Flavoprotein</keyword>
<dbReference type="Pfam" id="PF21274">
    <property type="entry name" value="Rng_hyd_C"/>
    <property type="match status" value="1"/>
</dbReference>
<evidence type="ECO:0000256" key="3">
    <source>
        <dbReference type="ARBA" id="ARBA00022827"/>
    </source>
</evidence>
<dbReference type="PANTHER" id="PTHR43004:SF19">
    <property type="entry name" value="BINDING MONOOXYGENASE, PUTATIVE (JCVI)-RELATED"/>
    <property type="match status" value="1"/>
</dbReference>
<dbReference type="PRINTS" id="PR00420">
    <property type="entry name" value="RNGMNOXGNASE"/>
</dbReference>
<dbReference type="SUPFAM" id="SSF51905">
    <property type="entry name" value="FAD/NAD(P)-binding domain"/>
    <property type="match status" value="1"/>
</dbReference>
<gene>
    <name evidence="5" type="ORF">O3I_025600</name>
</gene>
<organism evidence="5 6">
    <name type="scientific">Nocardia brasiliensis (strain ATCC 700358 / HUJEG-1)</name>
    <dbReference type="NCBI Taxonomy" id="1133849"/>
    <lineage>
        <taxon>Bacteria</taxon>
        <taxon>Bacillati</taxon>
        <taxon>Actinomycetota</taxon>
        <taxon>Actinomycetes</taxon>
        <taxon>Mycobacteriales</taxon>
        <taxon>Nocardiaceae</taxon>
        <taxon>Nocardia</taxon>
    </lineage>
</organism>
<keyword evidence="3" id="KW-0274">FAD</keyword>
<evidence type="ECO:0000313" key="6">
    <source>
        <dbReference type="Proteomes" id="UP000006304"/>
    </source>
</evidence>
<keyword evidence="6" id="KW-1185">Reference proteome</keyword>
<dbReference type="Gene3D" id="3.40.30.120">
    <property type="match status" value="1"/>
</dbReference>
<evidence type="ECO:0000256" key="1">
    <source>
        <dbReference type="ARBA" id="ARBA00001974"/>
    </source>
</evidence>
<reference evidence="5 6" key="1">
    <citation type="journal article" date="2012" name="J. Bacteriol.">
        <title>Complete genome sequence of Nocardia brasiliensis HUJEG-1.</title>
        <authorList>
            <person name="Vera-Cabrera L."/>
            <person name="Ortiz-Lopez R."/>
            <person name="Elizondo-Gonzalez R."/>
            <person name="Perez-Maya A.A."/>
            <person name="Ocampo-Candiani J."/>
        </authorList>
    </citation>
    <scope>NUCLEOTIDE SEQUENCE [LARGE SCALE GENOMIC DNA]</scope>
    <source>
        <strain evidence="6">ATCC 700358</strain>
    </source>
</reference>
<dbReference type="EMBL" id="CP003876">
    <property type="protein sequence ID" value="AFU03071.1"/>
    <property type="molecule type" value="Genomic_DNA"/>
</dbReference>
<dbReference type="InterPro" id="IPR036188">
    <property type="entry name" value="FAD/NAD-bd_sf"/>
</dbReference>
<evidence type="ECO:0000313" key="5">
    <source>
        <dbReference type="EMBL" id="AFU03071.1"/>
    </source>
</evidence>